<keyword evidence="2" id="KW-1185">Reference proteome</keyword>
<evidence type="ECO:0000313" key="1">
    <source>
        <dbReference type="EMBL" id="KAK7356623.1"/>
    </source>
</evidence>
<name>A0AAN9MQQ0_PHACN</name>
<dbReference type="Proteomes" id="UP001374584">
    <property type="component" value="Unassembled WGS sequence"/>
</dbReference>
<protein>
    <submittedName>
        <fullName evidence="1">Uncharacterized protein</fullName>
    </submittedName>
</protein>
<sequence>MVSLLPFPSFTLRRGHPPLAVDDWRISLKIGDCLWTPGKLLCNSIKASKTKKEAPASSSSITISTICGNNLRELSTTIFPKANCLPRRKDAAPTVVGSEHL</sequence>
<comment type="caution">
    <text evidence="1">The sequence shown here is derived from an EMBL/GenBank/DDBJ whole genome shotgun (WGS) entry which is preliminary data.</text>
</comment>
<dbReference type="EMBL" id="JAYMYR010000006">
    <property type="protein sequence ID" value="KAK7356623.1"/>
    <property type="molecule type" value="Genomic_DNA"/>
</dbReference>
<dbReference type="AlphaFoldDB" id="A0AAN9MQQ0"/>
<accession>A0AAN9MQQ0</accession>
<gene>
    <name evidence="1" type="ORF">VNO80_15898</name>
</gene>
<evidence type="ECO:0000313" key="2">
    <source>
        <dbReference type="Proteomes" id="UP001374584"/>
    </source>
</evidence>
<reference evidence="1 2" key="1">
    <citation type="submission" date="2024-01" db="EMBL/GenBank/DDBJ databases">
        <title>The genomes of 5 underutilized Papilionoideae crops provide insights into root nodulation and disease resistanc.</title>
        <authorList>
            <person name="Jiang F."/>
        </authorList>
    </citation>
    <scope>NUCLEOTIDE SEQUENCE [LARGE SCALE GENOMIC DNA]</scope>
    <source>
        <strain evidence="1">JINMINGXINNONG_FW02</strain>
        <tissue evidence="1">Leaves</tissue>
    </source>
</reference>
<proteinExistence type="predicted"/>
<organism evidence="1 2">
    <name type="scientific">Phaseolus coccineus</name>
    <name type="common">Scarlet runner bean</name>
    <name type="synonym">Phaseolus multiflorus</name>
    <dbReference type="NCBI Taxonomy" id="3886"/>
    <lineage>
        <taxon>Eukaryota</taxon>
        <taxon>Viridiplantae</taxon>
        <taxon>Streptophyta</taxon>
        <taxon>Embryophyta</taxon>
        <taxon>Tracheophyta</taxon>
        <taxon>Spermatophyta</taxon>
        <taxon>Magnoliopsida</taxon>
        <taxon>eudicotyledons</taxon>
        <taxon>Gunneridae</taxon>
        <taxon>Pentapetalae</taxon>
        <taxon>rosids</taxon>
        <taxon>fabids</taxon>
        <taxon>Fabales</taxon>
        <taxon>Fabaceae</taxon>
        <taxon>Papilionoideae</taxon>
        <taxon>50 kb inversion clade</taxon>
        <taxon>NPAAA clade</taxon>
        <taxon>indigoferoid/millettioid clade</taxon>
        <taxon>Phaseoleae</taxon>
        <taxon>Phaseolus</taxon>
    </lineage>
</organism>